<evidence type="ECO:0000259" key="10">
    <source>
        <dbReference type="Pfam" id="PF00155"/>
    </source>
</evidence>
<gene>
    <name evidence="9" type="primary">hisC</name>
    <name evidence="11" type="ordered locus">Desti_3578</name>
</gene>
<dbReference type="InterPro" id="IPR004839">
    <property type="entry name" value="Aminotransferase_I/II_large"/>
</dbReference>
<comment type="pathway">
    <text evidence="2 9">Amino-acid biosynthesis; L-histidine biosynthesis; L-histidine from 5-phospho-alpha-D-ribose 1-diphosphate: step 7/9.</text>
</comment>
<protein>
    <recommendedName>
        <fullName evidence="9">Histidinol-phosphate aminotransferase</fullName>
        <ecNumber evidence="9">2.6.1.9</ecNumber>
    </recommendedName>
    <alternativeName>
        <fullName evidence="9">Imidazole acetol-phosphate transaminase</fullName>
    </alternativeName>
</protein>
<dbReference type="HOGENOM" id="CLU_017584_3_3_7"/>
<evidence type="ECO:0000313" key="12">
    <source>
        <dbReference type="Proteomes" id="UP000006055"/>
    </source>
</evidence>
<dbReference type="NCBIfam" id="TIGR01141">
    <property type="entry name" value="hisC"/>
    <property type="match status" value="1"/>
</dbReference>
<dbReference type="Gene3D" id="3.90.1150.10">
    <property type="entry name" value="Aspartate Aminotransferase, domain 1"/>
    <property type="match status" value="1"/>
</dbReference>
<evidence type="ECO:0000313" key="11">
    <source>
        <dbReference type="EMBL" id="AFM26226.1"/>
    </source>
</evidence>
<keyword evidence="6 9" id="KW-0808">Transferase</keyword>
<evidence type="ECO:0000256" key="4">
    <source>
        <dbReference type="ARBA" id="ARBA00011738"/>
    </source>
</evidence>
<feature type="modified residue" description="N6-(pyridoxal phosphate)lysine" evidence="9">
    <location>
        <position position="234"/>
    </location>
</feature>
<dbReference type="Proteomes" id="UP000006055">
    <property type="component" value="Chromosome"/>
</dbReference>
<keyword evidence="5 9" id="KW-0032">Aminotransferase</keyword>
<dbReference type="AlphaFoldDB" id="I4C9I5"/>
<comment type="cofactor">
    <cofactor evidence="1 9">
        <name>pyridoxal 5'-phosphate</name>
        <dbReference type="ChEBI" id="CHEBI:597326"/>
    </cofactor>
</comment>
<keyword evidence="12" id="KW-1185">Reference proteome</keyword>
<keyword evidence="9" id="KW-0028">Amino-acid biosynthesis</keyword>
<dbReference type="GO" id="GO:0030170">
    <property type="term" value="F:pyridoxal phosphate binding"/>
    <property type="evidence" value="ECO:0007669"/>
    <property type="project" value="InterPro"/>
</dbReference>
<dbReference type="HAMAP" id="MF_01023">
    <property type="entry name" value="HisC_aminotrans_2"/>
    <property type="match status" value="1"/>
</dbReference>
<dbReference type="STRING" id="706587.Desti_3578"/>
<dbReference type="InterPro" id="IPR015422">
    <property type="entry name" value="PyrdxlP-dep_Trfase_small"/>
</dbReference>
<evidence type="ECO:0000256" key="8">
    <source>
        <dbReference type="ARBA" id="ARBA00047481"/>
    </source>
</evidence>
<evidence type="ECO:0000256" key="7">
    <source>
        <dbReference type="ARBA" id="ARBA00022898"/>
    </source>
</evidence>
<dbReference type="CDD" id="cd00609">
    <property type="entry name" value="AAT_like"/>
    <property type="match status" value="1"/>
</dbReference>
<dbReference type="KEGG" id="dti:Desti_3578"/>
<name>I4C9I5_DESTA</name>
<dbReference type="GO" id="GO:0004400">
    <property type="term" value="F:histidinol-phosphate transaminase activity"/>
    <property type="evidence" value="ECO:0007669"/>
    <property type="project" value="UniProtKB-UniRule"/>
</dbReference>
<dbReference type="SUPFAM" id="SSF53383">
    <property type="entry name" value="PLP-dependent transferases"/>
    <property type="match status" value="1"/>
</dbReference>
<evidence type="ECO:0000256" key="3">
    <source>
        <dbReference type="ARBA" id="ARBA00007970"/>
    </source>
</evidence>
<evidence type="ECO:0000256" key="1">
    <source>
        <dbReference type="ARBA" id="ARBA00001933"/>
    </source>
</evidence>
<comment type="similarity">
    <text evidence="3 9">Belongs to the class-II pyridoxal-phosphate-dependent aminotransferase family. Histidinol-phosphate aminotransferase subfamily.</text>
</comment>
<evidence type="ECO:0000256" key="5">
    <source>
        <dbReference type="ARBA" id="ARBA00022576"/>
    </source>
</evidence>
<dbReference type="Gene3D" id="3.40.640.10">
    <property type="entry name" value="Type I PLP-dependent aspartate aminotransferase-like (Major domain)"/>
    <property type="match status" value="1"/>
</dbReference>
<dbReference type="UniPathway" id="UPA00031">
    <property type="reaction ID" value="UER00012"/>
</dbReference>
<proteinExistence type="inferred from homology"/>
<evidence type="ECO:0000256" key="2">
    <source>
        <dbReference type="ARBA" id="ARBA00005011"/>
    </source>
</evidence>
<dbReference type="PANTHER" id="PTHR43643">
    <property type="entry name" value="HISTIDINOL-PHOSPHATE AMINOTRANSFERASE 2"/>
    <property type="match status" value="1"/>
</dbReference>
<organism evidence="11 12">
    <name type="scientific">Desulfomonile tiedjei (strain ATCC 49306 / DSM 6799 / DCB-1)</name>
    <dbReference type="NCBI Taxonomy" id="706587"/>
    <lineage>
        <taxon>Bacteria</taxon>
        <taxon>Pseudomonadati</taxon>
        <taxon>Thermodesulfobacteriota</taxon>
        <taxon>Desulfomonilia</taxon>
        <taxon>Desulfomonilales</taxon>
        <taxon>Desulfomonilaceae</taxon>
        <taxon>Desulfomonile</taxon>
    </lineage>
</organism>
<dbReference type="InterPro" id="IPR050106">
    <property type="entry name" value="HistidinolP_aminotransfase"/>
</dbReference>
<sequence length="374" mass="41461">MDEGNTDFMNRVISPHILAIPPYVAGKPVAELHREMGIPDAIKMASNENPLGPSPLAMRAVEDRLESAHIYPESSAPELRAALSDKFGLPADHFILGNGSDEIMEMAAHLLIRPGDEAIMGENAFSMYRISVEAFAGRAIRIPLKKYAYDLPAMAKAVTDQTRLIFIAIPNSPTGTIVSRAEFDAFVRDLPTERLLLVIDEAYREYVGEQVDCPQGIDYINGSLPVLVLRTFSKIFGLAGLRIGFGMAQTWLIELLNRIRPPFNVNALAQWAALAALEDDDHLQRTLRVTGEGLQYLNRELRALGFEAVPSHANFITFCTGGNAAPIYEGLLKEGIIVRHLKSFGMENCIRVTVGRDWENKRFIKALKKVMESL</sequence>
<dbReference type="EC" id="2.6.1.9" evidence="9"/>
<dbReference type="EMBL" id="CP003360">
    <property type="protein sequence ID" value="AFM26226.1"/>
    <property type="molecule type" value="Genomic_DNA"/>
</dbReference>
<comment type="subunit">
    <text evidence="4 9">Homodimer.</text>
</comment>
<evidence type="ECO:0000256" key="9">
    <source>
        <dbReference type="HAMAP-Rule" id="MF_01023"/>
    </source>
</evidence>
<keyword evidence="7 9" id="KW-0663">Pyridoxal phosphate</keyword>
<dbReference type="PANTHER" id="PTHR43643:SF3">
    <property type="entry name" value="HISTIDINOL-PHOSPHATE AMINOTRANSFERASE"/>
    <property type="match status" value="1"/>
</dbReference>
<dbReference type="InterPro" id="IPR015421">
    <property type="entry name" value="PyrdxlP-dep_Trfase_major"/>
</dbReference>
<keyword evidence="9" id="KW-0368">Histidine biosynthesis</keyword>
<dbReference type="InterPro" id="IPR015424">
    <property type="entry name" value="PyrdxlP-dep_Trfase"/>
</dbReference>
<accession>I4C9I5</accession>
<feature type="domain" description="Aminotransferase class I/classII large" evidence="10">
    <location>
        <begin position="40"/>
        <end position="367"/>
    </location>
</feature>
<comment type="catalytic activity">
    <reaction evidence="8 9">
        <text>L-histidinol phosphate + 2-oxoglutarate = 3-(imidazol-4-yl)-2-oxopropyl phosphate + L-glutamate</text>
        <dbReference type="Rhea" id="RHEA:23744"/>
        <dbReference type="ChEBI" id="CHEBI:16810"/>
        <dbReference type="ChEBI" id="CHEBI:29985"/>
        <dbReference type="ChEBI" id="CHEBI:57766"/>
        <dbReference type="ChEBI" id="CHEBI:57980"/>
        <dbReference type="EC" id="2.6.1.9"/>
    </reaction>
</comment>
<dbReference type="GO" id="GO:0000105">
    <property type="term" value="P:L-histidine biosynthetic process"/>
    <property type="evidence" value="ECO:0007669"/>
    <property type="project" value="UniProtKB-UniRule"/>
</dbReference>
<dbReference type="Pfam" id="PF00155">
    <property type="entry name" value="Aminotran_1_2"/>
    <property type="match status" value="1"/>
</dbReference>
<reference evidence="12" key="1">
    <citation type="submission" date="2012-06" db="EMBL/GenBank/DDBJ databases">
        <title>Complete sequence of chromosome of Desulfomonile tiedjei DSM 6799.</title>
        <authorList>
            <person name="Lucas S."/>
            <person name="Copeland A."/>
            <person name="Lapidus A."/>
            <person name="Glavina del Rio T."/>
            <person name="Dalin E."/>
            <person name="Tice H."/>
            <person name="Bruce D."/>
            <person name="Goodwin L."/>
            <person name="Pitluck S."/>
            <person name="Peters L."/>
            <person name="Ovchinnikova G."/>
            <person name="Zeytun A."/>
            <person name="Lu M."/>
            <person name="Kyrpides N."/>
            <person name="Mavromatis K."/>
            <person name="Ivanova N."/>
            <person name="Brettin T."/>
            <person name="Detter J.C."/>
            <person name="Han C."/>
            <person name="Larimer F."/>
            <person name="Land M."/>
            <person name="Hauser L."/>
            <person name="Markowitz V."/>
            <person name="Cheng J.-F."/>
            <person name="Hugenholtz P."/>
            <person name="Woyke T."/>
            <person name="Wu D."/>
            <person name="Spring S."/>
            <person name="Schroeder M."/>
            <person name="Brambilla E."/>
            <person name="Klenk H.-P."/>
            <person name="Eisen J.A."/>
        </authorList>
    </citation>
    <scope>NUCLEOTIDE SEQUENCE [LARGE SCALE GENOMIC DNA]</scope>
    <source>
        <strain evidence="12">ATCC 49306 / DSM 6799 / DCB-1</strain>
    </source>
</reference>
<evidence type="ECO:0000256" key="6">
    <source>
        <dbReference type="ARBA" id="ARBA00022679"/>
    </source>
</evidence>
<dbReference type="InterPro" id="IPR005861">
    <property type="entry name" value="HisP_aminotrans"/>
</dbReference>
<dbReference type="eggNOG" id="COG0079">
    <property type="taxonomic scope" value="Bacteria"/>
</dbReference>